<dbReference type="KEGG" id="bmeg:BG04_4971"/>
<sequence>MKVQPTKCGVYVLSGLGAVMVFFLLLLKNSAFFLEEEYDQNKPEATLSVNEHTYHLHKGSINWSNGRSTTKKEINVYDLYTYILQQKSIPLKQQQLVKLHFSNLDGAYIRSVSVHIWRDNGEKTKLFVKNNEFKVPENQGLYVVDIVINSTRGTMQYAANVQIQ</sequence>
<dbReference type="HOGENOM" id="CLU_1615718_0_0_9"/>
<accession>A0A0B6AES5</accession>
<evidence type="ECO:0000313" key="1">
    <source>
        <dbReference type="EMBL" id="AJI21991.1"/>
    </source>
</evidence>
<dbReference type="AlphaFoldDB" id="A0A0B6AES5"/>
<reference evidence="1 2" key="1">
    <citation type="journal article" date="2015" name="Genome Announc.">
        <title>Complete genome sequences for 35 biothreat assay-relevant bacillus species.</title>
        <authorList>
            <person name="Johnson S.L."/>
            <person name="Daligault H.E."/>
            <person name="Davenport K.W."/>
            <person name="Jaissle J."/>
            <person name="Frey K.G."/>
            <person name="Ladner J.T."/>
            <person name="Broomall S.M."/>
            <person name="Bishop-Lilly K.A."/>
            <person name="Bruce D.C."/>
            <person name="Gibbons H.S."/>
            <person name="Coyne S.R."/>
            <person name="Lo C.C."/>
            <person name="Meincke L."/>
            <person name="Munk A.C."/>
            <person name="Koroleva G.I."/>
            <person name="Rosenzweig C.N."/>
            <person name="Palacios G.F."/>
            <person name="Redden C.L."/>
            <person name="Minogue T.D."/>
            <person name="Chain P.S."/>
        </authorList>
    </citation>
    <scope>NUCLEOTIDE SEQUENCE [LARGE SCALE GENOMIC DNA]</scope>
    <source>
        <strain evidence="2">ATCC 14581 / DSM 32 / JCM 2506 / NBRC 15308 / NCIMB 9376 / NCTC 10342 / NRRL B-14308 / VKM B-512</strain>
    </source>
</reference>
<organism evidence="1 2">
    <name type="scientific">Priestia megaterium (strain ATCC 14581 / DSM 32 / CCUG 1817 / JCM 2506 / NBRC 15308 / NCIMB 9376 / NCTC 10342 / NRRL B-14308 / VKM B-512 / Ford 19)</name>
    <name type="common">Bacillus megaterium</name>
    <dbReference type="NCBI Taxonomy" id="1348623"/>
    <lineage>
        <taxon>Bacteria</taxon>
        <taxon>Bacillati</taxon>
        <taxon>Bacillota</taxon>
        <taxon>Bacilli</taxon>
        <taxon>Bacillales</taxon>
        <taxon>Bacillaceae</taxon>
        <taxon>Priestia</taxon>
    </lineage>
</organism>
<proteinExistence type="predicted"/>
<dbReference type="EMBL" id="CP009920">
    <property type="protein sequence ID" value="AJI21991.1"/>
    <property type="molecule type" value="Genomic_DNA"/>
</dbReference>
<dbReference type="GeneID" id="93642943"/>
<dbReference type="RefSeq" id="WP_034651680.1">
    <property type="nucleotide sequence ID" value="NZ_BCVB01000015.1"/>
</dbReference>
<evidence type="ECO:0000313" key="2">
    <source>
        <dbReference type="Proteomes" id="UP000031829"/>
    </source>
</evidence>
<gene>
    <name evidence="1" type="ORF">BG04_4971</name>
</gene>
<protein>
    <submittedName>
        <fullName evidence="1">Uncharacterized protein</fullName>
    </submittedName>
</protein>
<dbReference type="Proteomes" id="UP000031829">
    <property type="component" value="Chromosome"/>
</dbReference>
<name>A0A0B6AES5_PRIM2</name>